<dbReference type="InterPro" id="IPR028228">
    <property type="entry name" value="Imm53"/>
</dbReference>
<dbReference type="EMBL" id="JABBGH010000001">
    <property type="protein sequence ID" value="NML64459.1"/>
    <property type="molecule type" value="Genomic_DNA"/>
</dbReference>
<sequence length="84" mass="9307">MCDGDWEHSYGIKLLSIDNPGWSVEINVEATLAEEVSIAYQLVEKAKDDWYGVSVEKAVFLGIGDPSKLAFLLARFKQLIETGS</sequence>
<comment type="caution">
    <text evidence="1">The sequence shown here is derived from an EMBL/GenBank/DDBJ whole genome shotgun (WGS) entry which is preliminary data.</text>
</comment>
<reference evidence="1 2" key="1">
    <citation type="submission" date="2020-04" db="EMBL/GenBank/DDBJ databases">
        <title>Hymenobacter polaris sp. nov., isolated from Arctic soil.</title>
        <authorList>
            <person name="Dahal R.H."/>
        </authorList>
    </citation>
    <scope>NUCLEOTIDE SEQUENCE [LARGE SCALE GENOMIC DNA]</scope>
    <source>
        <strain evidence="1 2">RP-2-7</strain>
    </source>
</reference>
<accession>A0A7Y0ABU2</accession>
<gene>
    <name evidence="1" type="ORF">HHL22_04505</name>
</gene>
<dbReference type="Pfam" id="PF15580">
    <property type="entry name" value="Imm53"/>
    <property type="match status" value="1"/>
</dbReference>
<proteinExistence type="predicted"/>
<evidence type="ECO:0000313" key="2">
    <source>
        <dbReference type="Proteomes" id="UP000559626"/>
    </source>
</evidence>
<protein>
    <submittedName>
        <fullName evidence="1">Uncharacterized protein</fullName>
    </submittedName>
</protein>
<name>A0A7Y0ABU2_9BACT</name>
<evidence type="ECO:0000313" key="1">
    <source>
        <dbReference type="EMBL" id="NML64459.1"/>
    </source>
</evidence>
<organism evidence="1 2">
    <name type="scientific">Hymenobacter polaris</name>
    <dbReference type="NCBI Taxonomy" id="2682546"/>
    <lineage>
        <taxon>Bacteria</taxon>
        <taxon>Pseudomonadati</taxon>
        <taxon>Bacteroidota</taxon>
        <taxon>Cytophagia</taxon>
        <taxon>Cytophagales</taxon>
        <taxon>Hymenobacteraceae</taxon>
        <taxon>Hymenobacter</taxon>
    </lineage>
</organism>
<keyword evidence="2" id="KW-1185">Reference proteome</keyword>
<dbReference type="AlphaFoldDB" id="A0A7Y0ABU2"/>
<dbReference type="Proteomes" id="UP000559626">
    <property type="component" value="Unassembled WGS sequence"/>
</dbReference>